<name>A0A9X2PA12_9BACT</name>
<comment type="caution">
    <text evidence="2">The sequence shown here is derived from an EMBL/GenBank/DDBJ whole genome shotgun (WGS) entry which is preliminary data.</text>
</comment>
<keyword evidence="3" id="KW-1185">Reference proteome</keyword>
<keyword evidence="1" id="KW-0472">Membrane</keyword>
<dbReference type="AlphaFoldDB" id="A0A9X2PA12"/>
<evidence type="ECO:0000313" key="2">
    <source>
        <dbReference type="EMBL" id="MCR9016167.1"/>
    </source>
</evidence>
<proteinExistence type="predicted"/>
<keyword evidence="1" id="KW-0812">Transmembrane</keyword>
<feature type="transmembrane region" description="Helical" evidence="1">
    <location>
        <begin position="12"/>
        <end position="36"/>
    </location>
</feature>
<accession>A0A9X2PA12</accession>
<reference evidence="2" key="1">
    <citation type="submission" date="2022-08" db="EMBL/GenBank/DDBJ databases">
        <authorList>
            <person name="Zhang D."/>
        </authorList>
    </citation>
    <scope>NUCLEOTIDE SEQUENCE</scope>
    <source>
        <strain evidence="2">XJ19-11</strain>
    </source>
</reference>
<evidence type="ECO:0000313" key="3">
    <source>
        <dbReference type="Proteomes" id="UP001142175"/>
    </source>
</evidence>
<dbReference type="Proteomes" id="UP001142175">
    <property type="component" value="Unassembled WGS sequence"/>
</dbReference>
<sequence>MTTFYYHIDKHLTGIEFIILTILIPTTFIAMLVYLVKGLIGIIRNRNNLTLLFCMPTIVTVTTFLFIFSPWYFDSEDLESKIEFRACYEGTQNQSYIKFREDKSFEIHSTGVFFANSWYTGHWNKSGDTLFMEFDEKNPGFIGDTLVIRNEYLIEVNKLALTDSTKDYRKNYYLGYCKGLN</sequence>
<dbReference type="EMBL" id="JANSUY010000013">
    <property type="protein sequence ID" value="MCR9016167.1"/>
    <property type="molecule type" value="Genomic_DNA"/>
</dbReference>
<organism evidence="2 3">
    <name type="scientific">Aquiflexum gelatinilyticum</name>
    <dbReference type="NCBI Taxonomy" id="2961943"/>
    <lineage>
        <taxon>Bacteria</taxon>
        <taxon>Pseudomonadati</taxon>
        <taxon>Bacteroidota</taxon>
        <taxon>Cytophagia</taxon>
        <taxon>Cytophagales</taxon>
        <taxon>Cyclobacteriaceae</taxon>
        <taxon>Aquiflexum</taxon>
    </lineage>
</organism>
<evidence type="ECO:0000256" key="1">
    <source>
        <dbReference type="SAM" id="Phobius"/>
    </source>
</evidence>
<protein>
    <submittedName>
        <fullName evidence="2">Uncharacterized protein</fullName>
    </submittedName>
</protein>
<gene>
    <name evidence="2" type="ORF">NU887_14075</name>
</gene>
<feature type="transmembrane region" description="Helical" evidence="1">
    <location>
        <begin position="48"/>
        <end position="73"/>
    </location>
</feature>
<keyword evidence="1" id="KW-1133">Transmembrane helix</keyword>